<proteinExistence type="predicted"/>
<comment type="caution">
    <text evidence="1">The sequence shown here is derived from an EMBL/GenBank/DDBJ whole genome shotgun (WGS) entry which is preliminary data.</text>
</comment>
<evidence type="ECO:0000313" key="1">
    <source>
        <dbReference type="EMBL" id="KAH7352800.1"/>
    </source>
</evidence>
<evidence type="ECO:0000313" key="2">
    <source>
        <dbReference type="Proteomes" id="UP000825935"/>
    </source>
</evidence>
<keyword evidence="2" id="KW-1185">Reference proteome</keyword>
<reference evidence="1" key="1">
    <citation type="submission" date="2021-08" db="EMBL/GenBank/DDBJ databases">
        <title>WGS assembly of Ceratopteris richardii.</title>
        <authorList>
            <person name="Marchant D.B."/>
            <person name="Chen G."/>
            <person name="Jenkins J."/>
            <person name="Shu S."/>
            <person name="Leebens-Mack J."/>
            <person name="Grimwood J."/>
            <person name="Schmutz J."/>
            <person name="Soltis P."/>
            <person name="Soltis D."/>
            <person name="Chen Z.-H."/>
        </authorList>
    </citation>
    <scope>NUCLEOTIDE SEQUENCE</scope>
    <source>
        <strain evidence="1">Whitten #5841</strain>
        <tissue evidence="1">Leaf</tissue>
    </source>
</reference>
<protein>
    <submittedName>
        <fullName evidence="1">Uncharacterized protein</fullName>
    </submittedName>
</protein>
<sequence length="111" mass="12743">MDNNMNIYTDVSALISLQVNEKEKRIQPIRRRFSFANPKTTFDSKDVDKSSSDVHRRTVKAHVTIKRATRWMMRALNFCGRSVMSSSAVIHTRHRRNVPIVCAIAQLIASL</sequence>
<gene>
    <name evidence="1" type="ORF">KP509_19G065100</name>
</gene>
<accession>A0A8T2SL58</accession>
<organism evidence="1 2">
    <name type="scientific">Ceratopteris richardii</name>
    <name type="common">Triangle waterfern</name>
    <dbReference type="NCBI Taxonomy" id="49495"/>
    <lineage>
        <taxon>Eukaryota</taxon>
        <taxon>Viridiplantae</taxon>
        <taxon>Streptophyta</taxon>
        <taxon>Embryophyta</taxon>
        <taxon>Tracheophyta</taxon>
        <taxon>Polypodiopsida</taxon>
        <taxon>Polypodiidae</taxon>
        <taxon>Polypodiales</taxon>
        <taxon>Pteridineae</taxon>
        <taxon>Pteridaceae</taxon>
        <taxon>Parkerioideae</taxon>
        <taxon>Ceratopteris</taxon>
    </lineage>
</organism>
<dbReference type="EMBL" id="CM035424">
    <property type="protein sequence ID" value="KAH7352800.1"/>
    <property type="molecule type" value="Genomic_DNA"/>
</dbReference>
<dbReference type="Proteomes" id="UP000825935">
    <property type="component" value="Chromosome 19"/>
</dbReference>
<name>A0A8T2SL58_CERRI</name>
<dbReference type="AlphaFoldDB" id="A0A8T2SL58"/>